<evidence type="ECO:0000256" key="1">
    <source>
        <dbReference type="SAM" id="Phobius"/>
    </source>
</evidence>
<feature type="transmembrane region" description="Helical" evidence="1">
    <location>
        <begin position="106"/>
        <end position="126"/>
    </location>
</feature>
<organism evidence="2 3">
    <name type="scientific">Virgisporangium aliadipatigenens</name>
    <dbReference type="NCBI Taxonomy" id="741659"/>
    <lineage>
        <taxon>Bacteria</taxon>
        <taxon>Bacillati</taxon>
        <taxon>Actinomycetota</taxon>
        <taxon>Actinomycetes</taxon>
        <taxon>Micromonosporales</taxon>
        <taxon>Micromonosporaceae</taxon>
        <taxon>Virgisporangium</taxon>
    </lineage>
</organism>
<proteinExistence type="predicted"/>
<reference evidence="2" key="1">
    <citation type="submission" date="2021-01" db="EMBL/GenBank/DDBJ databases">
        <title>Whole genome shotgun sequence of Virgisporangium aliadipatigenens NBRC 105644.</title>
        <authorList>
            <person name="Komaki H."/>
            <person name="Tamura T."/>
        </authorList>
    </citation>
    <scope>NUCLEOTIDE SEQUENCE</scope>
    <source>
        <strain evidence="2">NBRC 105644</strain>
    </source>
</reference>
<feature type="transmembrane region" description="Helical" evidence="1">
    <location>
        <begin position="80"/>
        <end position="100"/>
    </location>
</feature>
<name>A0A8J3YG00_9ACTN</name>
<keyword evidence="1" id="KW-0472">Membrane</keyword>
<dbReference type="EMBL" id="BOPF01000004">
    <property type="protein sequence ID" value="GIJ44494.1"/>
    <property type="molecule type" value="Genomic_DNA"/>
</dbReference>
<keyword evidence="1" id="KW-1133">Transmembrane helix</keyword>
<keyword evidence="1" id="KW-0812">Transmembrane</keyword>
<keyword evidence="3" id="KW-1185">Reference proteome</keyword>
<sequence length="333" mass="35911">MICPHCHKDVKAKERTGHRCSKCRREFALDPKENDLKLHDLRLHRLTTQLSDSGRYAYTSQQLYWAAAGKHLKSAATGSAMLGGSFVALFTGTVFLFVAIGTESFVAFLPALLLYGGVILAVTLRLTGVWHKKVRISTTPQAFAANLNSWHRVYGGYPPGLVRQLPSVAPPARPVLAVLSPDSSVLTCLAANGVPQRLNVHLADRPAHVPQGVPVLLLHDASVAGYAFAAKMRAMWPGRRVMDASPRPAAVKAAKGAAKLRDVPPPQEHLAALRGQLSDADLDWLAKGWWSPVAAIKPASLLQRVQTAVDRLGAADPDTRRAASVGFLTWPAA</sequence>
<dbReference type="RefSeq" id="WP_203898070.1">
    <property type="nucleotide sequence ID" value="NZ_BOPF01000004.1"/>
</dbReference>
<evidence type="ECO:0000313" key="2">
    <source>
        <dbReference type="EMBL" id="GIJ44494.1"/>
    </source>
</evidence>
<protein>
    <submittedName>
        <fullName evidence="2">Uncharacterized protein</fullName>
    </submittedName>
</protein>
<evidence type="ECO:0000313" key="3">
    <source>
        <dbReference type="Proteomes" id="UP000619260"/>
    </source>
</evidence>
<gene>
    <name evidence="2" type="ORF">Val02_13800</name>
</gene>
<comment type="caution">
    <text evidence="2">The sequence shown here is derived from an EMBL/GenBank/DDBJ whole genome shotgun (WGS) entry which is preliminary data.</text>
</comment>
<dbReference type="Proteomes" id="UP000619260">
    <property type="component" value="Unassembled WGS sequence"/>
</dbReference>
<accession>A0A8J3YG00</accession>
<dbReference type="AlphaFoldDB" id="A0A8J3YG00"/>